<evidence type="ECO:0000313" key="2">
    <source>
        <dbReference type="Proteomes" id="UP000238916"/>
    </source>
</evidence>
<accession>A0A2U3LH31</accession>
<dbReference type="AlphaFoldDB" id="A0A2U3LH31"/>
<name>A0A2U3LH31_9FIRM</name>
<evidence type="ECO:0000313" key="1">
    <source>
        <dbReference type="EMBL" id="SPF51245.1"/>
    </source>
</evidence>
<dbReference type="EMBL" id="OMOF01000445">
    <property type="protein sequence ID" value="SPF51245.1"/>
    <property type="molecule type" value="Genomic_DNA"/>
</dbReference>
<gene>
    <name evidence="1" type="ORF">SBF1_50129</name>
</gene>
<dbReference type="Proteomes" id="UP000238916">
    <property type="component" value="Unassembled WGS sequence"/>
</dbReference>
<organism evidence="1 2">
    <name type="scientific">Candidatus Desulfosporosinus infrequens</name>
    <dbReference type="NCBI Taxonomy" id="2043169"/>
    <lineage>
        <taxon>Bacteria</taxon>
        <taxon>Bacillati</taxon>
        <taxon>Bacillota</taxon>
        <taxon>Clostridia</taxon>
        <taxon>Eubacteriales</taxon>
        <taxon>Desulfitobacteriaceae</taxon>
        <taxon>Desulfosporosinus</taxon>
    </lineage>
</organism>
<protein>
    <submittedName>
        <fullName evidence="1">Uncharacterized protein</fullName>
    </submittedName>
</protein>
<reference evidence="2" key="1">
    <citation type="submission" date="2018-02" db="EMBL/GenBank/DDBJ databases">
        <authorList>
            <person name="Hausmann B."/>
        </authorList>
    </citation>
    <scope>NUCLEOTIDE SEQUENCE [LARGE SCALE GENOMIC DNA]</scope>
    <source>
        <strain evidence="2">Peat soil MAG SbF1</strain>
    </source>
</reference>
<proteinExistence type="predicted"/>
<sequence>MAVIEVVRSGGVLYPRDYECYTADTKPLVDANGHPLQAGSTCKVLDGVGGTWNFDGTAWQPPVPQQMTITGSLTNVSCVTQDSSSNSPQTLTIASVTGKSIYVTAIEVVISGGSAGNDIKALIKDGSAINWKEVIGSGASSGTRCGWESAIPVKMTAIGDSLTLVIDAGGTGVVTTANIAFGAM</sequence>